<dbReference type="EMBL" id="GBHO01037666">
    <property type="protein sequence ID" value="JAG05938.1"/>
    <property type="molecule type" value="Transcribed_RNA"/>
</dbReference>
<evidence type="ECO:0000256" key="1">
    <source>
        <dbReference type="SAM" id="MobiDB-lite"/>
    </source>
</evidence>
<dbReference type="EMBL" id="GDHC01005468">
    <property type="protein sequence ID" value="JAQ13161.1"/>
    <property type="molecule type" value="Transcribed_RNA"/>
</dbReference>
<gene>
    <name evidence="2" type="ORF">CM83_17384</name>
    <name evidence="3" type="ORF">g.17616</name>
</gene>
<reference evidence="2" key="1">
    <citation type="journal article" date="2014" name="PLoS ONE">
        <title>Transcriptome-Based Identification of ABC Transporters in the Western Tarnished Plant Bug Lygus hesperus.</title>
        <authorList>
            <person name="Hull J.J."/>
            <person name="Chaney K."/>
            <person name="Geib S.M."/>
            <person name="Fabrick J.A."/>
            <person name="Brent C.S."/>
            <person name="Walsh D."/>
            <person name="Lavine L.C."/>
        </authorList>
    </citation>
    <scope>NUCLEOTIDE SEQUENCE</scope>
</reference>
<reference evidence="2" key="2">
    <citation type="submission" date="2014-07" db="EMBL/GenBank/DDBJ databases">
        <authorList>
            <person name="Hull J."/>
        </authorList>
    </citation>
    <scope>NUCLEOTIDE SEQUENCE</scope>
</reference>
<evidence type="ECO:0000313" key="3">
    <source>
        <dbReference type="EMBL" id="JAQ13161.1"/>
    </source>
</evidence>
<feature type="region of interest" description="Disordered" evidence="1">
    <location>
        <begin position="1"/>
        <end position="83"/>
    </location>
</feature>
<proteinExistence type="predicted"/>
<accession>A0A0A9WHE7</accession>
<protein>
    <submittedName>
        <fullName evidence="2">Uncharacterized protein</fullName>
    </submittedName>
</protein>
<sequence>MPTSITGGVLGFNEHSNTNSQSISHFPHQVNSQGFASTSNGNSVIHTNGHATDSASHSTRQNCSTNTGNPNKQPVQVVQARKKPKIQPTIPFTQNLQTAMSQSLQSSLHVDTAVQCSAKKARTQ</sequence>
<name>A0A0A9WHE7_LYGHE</name>
<reference evidence="3" key="3">
    <citation type="journal article" date="2016" name="Gigascience">
        <title>De novo construction of an expanded transcriptome assembly for the western tarnished plant bug, Lygus hesperus.</title>
        <authorList>
            <person name="Tassone E.E."/>
            <person name="Geib S.M."/>
            <person name="Hall B."/>
            <person name="Fabrick J.A."/>
            <person name="Brent C.S."/>
            <person name="Hull J.J."/>
        </authorList>
    </citation>
    <scope>NUCLEOTIDE SEQUENCE</scope>
</reference>
<organism evidence="2">
    <name type="scientific">Lygus hesperus</name>
    <name type="common">Western plant bug</name>
    <dbReference type="NCBI Taxonomy" id="30085"/>
    <lineage>
        <taxon>Eukaryota</taxon>
        <taxon>Metazoa</taxon>
        <taxon>Ecdysozoa</taxon>
        <taxon>Arthropoda</taxon>
        <taxon>Hexapoda</taxon>
        <taxon>Insecta</taxon>
        <taxon>Pterygota</taxon>
        <taxon>Neoptera</taxon>
        <taxon>Paraneoptera</taxon>
        <taxon>Hemiptera</taxon>
        <taxon>Heteroptera</taxon>
        <taxon>Panheteroptera</taxon>
        <taxon>Cimicomorpha</taxon>
        <taxon>Miridae</taxon>
        <taxon>Mirini</taxon>
        <taxon>Lygus</taxon>
    </lineage>
</organism>
<evidence type="ECO:0000313" key="2">
    <source>
        <dbReference type="EMBL" id="JAG05938.1"/>
    </source>
</evidence>
<feature type="compositionally biased region" description="Polar residues" evidence="1">
    <location>
        <begin position="14"/>
        <end position="76"/>
    </location>
</feature>
<dbReference type="AlphaFoldDB" id="A0A0A9WHE7"/>